<evidence type="ECO:0000256" key="6">
    <source>
        <dbReference type="RuleBase" id="RU364060"/>
    </source>
</evidence>
<dbReference type="EMBL" id="CP001332">
    <property type="protein sequence ID" value="ACO67323.1"/>
    <property type="molecule type" value="Genomic_DNA"/>
</dbReference>
<comment type="similarity">
    <text evidence="2 6">Belongs to the Mediator complex subunit 7 family.</text>
</comment>
<reference evidence="8 9" key="1">
    <citation type="journal article" date="2009" name="Science">
        <title>Green evolution and dynamic adaptations revealed by genomes of the marine picoeukaryotes Micromonas.</title>
        <authorList>
            <person name="Worden A.Z."/>
            <person name="Lee J.H."/>
            <person name="Mock T."/>
            <person name="Rouze P."/>
            <person name="Simmons M.P."/>
            <person name="Aerts A.L."/>
            <person name="Allen A.E."/>
            <person name="Cuvelier M.L."/>
            <person name="Derelle E."/>
            <person name="Everett M.V."/>
            <person name="Foulon E."/>
            <person name="Grimwood J."/>
            <person name="Gundlach H."/>
            <person name="Henrissat B."/>
            <person name="Napoli C."/>
            <person name="McDonald S.M."/>
            <person name="Parker M.S."/>
            <person name="Rombauts S."/>
            <person name="Salamov A."/>
            <person name="Von Dassow P."/>
            <person name="Badger J.H."/>
            <person name="Coutinho P.M."/>
            <person name="Demir E."/>
            <person name="Dubchak I."/>
            <person name="Gentemann C."/>
            <person name="Eikrem W."/>
            <person name="Gready J.E."/>
            <person name="John U."/>
            <person name="Lanier W."/>
            <person name="Lindquist E.A."/>
            <person name="Lucas S."/>
            <person name="Mayer K.F."/>
            <person name="Moreau H."/>
            <person name="Not F."/>
            <person name="Otillar R."/>
            <person name="Panaud O."/>
            <person name="Pangilinan J."/>
            <person name="Paulsen I."/>
            <person name="Piegu B."/>
            <person name="Poliakov A."/>
            <person name="Robbens S."/>
            <person name="Schmutz J."/>
            <person name="Toulza E."/>
            <person name="Wyss T."/>
            <person name="Zelensky A."/>
            <person name="Zhou K."/>
            <person name="Armbrust E.V."/>
            <person name="Bhattacharya D."/>
            <person name="Goodenough U.W."/>
            <person name="Van de Peer Y."/>
            <person name="Grigoriev I.V."/>
        </authorList>
    </citation>
    <scope>NUCLEOTIDE SEQUENCE [LARGE SCALE GENOMIC DNA]</scope>
    <source>
        <strain evidence="9">RCC299 / NOUM17</strain>
    </source>
</reference>
<dbReference type="GO" id="GO:0006357">
    <property type="term" value="P:regulation of transcription by RNA polymerase II"/>
    <property type="evidence" value="ECO:0007669"/>
    <property type="project" value="InterPro"/>
</dbReference>
<dbReference type="InterPro" id="IPR044888">
    <property type="entry name" value="Mediatior_Med7_sf"/>
</dbReference>
<dbReference type="Gene3D" id="6.10.140.200">
    <property type="match status" value="1"/>
</dbReference>
<evidence type="ECO:0000256" key="1">
    <source>
        <dbReference type="ARBA" id="ARBA00004123"/>
    </source>
</evidence>
<dbReference type="GO" id="GO:0003712">
    <property type="term" value="F:transcription coregulator activity"/>
    <property type="evidence" value="ECO:0007669"/>
    <property type="project" value="InterPro"/>
</dbReference>
<dbReference type="FunCoup" id="C1EGH1">
    <property type="interactions" value="1780"/>
</dbReference>
<evidence type="ECO:0000313" key="8">
    <source>
        <dbReference type="EMBL" id="ACO67323.1"/>
    </source>
</evidence>
<dbReference type="GO" id="GO:0016592">
    <property type="term" value="C:mediator complex"/>
    <property type="evidence" value="ECO:0007669"/>
    <property type="project" value="InterPro"/>
</dbReference>
<dbReference type="GO" id="GO:0070847">
    <property type="term" value="C:core mediator complex"/>
    <property type="evidence" value="ECO:0007669"/>
    <property type="project" value="TreeGrafter"/>
</dbReference>
<evidence type="ECO:0000256" key="2">
    <source>
        <dbReference type="ARBA" id="ARBA00009994"/>
    </source>
</evidence>
<organism evidence="8 9">
    <name type="scientific">Micromonas commoda (strain RCC299 / NOUM17 / CCMP2709)</name>
    <name type="common">Picoplanktonic green alga</name>
    <dbReference type="NCBI Taxonomy" id="296587"/>
    <lineage>
        <taxon>Eukaryota</taxon>
        <taxon>Viridiplantae</taxon>
        <taxon>Chlorophyta</taxon>
        <taxon>Mamiellophyceae</taxon>
        <taxon>Mamiellales</taxon>
        <taxon>Mamiellaceae</taxon>
        <taxon>Micromonas</taxon>
    </lineage>
</organism>
<evidence type="ECO:0000256" key="7">
    <source>
        <dbReference type="SAM" id="MobiDB-lite"/>
    </source>
</evidence>
<dbReference type="InParanoid" id="C1EGH1"/>
<dbReference type="Pfam" id="PF05983">
    <property type="entry name" value="Med7"/>
    <property type="match status" value="1"/>
</dbReference>
<dbReference type="InterPro" id="IPR037212">
    <property type="entry name" value="Med7/Med21-like"/>
</dbReference>
<name>C1EGH1_MICCC</name>
<evidence type="ECO:0000256" key="3">
    <source>
        <dbReference type="ARBA" id="ARBA00023015"/>
    </source>
</evidence>
<evidence type="ECO:0000256" key="5">
    <source>
        <dbReference type="ARBA" id="ARBA00023242"/>
    </source>
</evidence>
<keyword evidence="6" id="KW-0010">Activator</keyword>
<dbReference type="PANTHER" id="PTHR21428">
    <property type="entry name" value="MEDIATOR OF RNA POLYMERASE II TRANSCRIPTION SUBUNIT 7"/>
    <property type="match status" value="1"/>
</dbReference>
<feature type="region of interest" description="Disordered" evidence="7">
    <location>
        <begin position="1"/>
        <end position="28"/>
    </location>
</feature>
<dbReference type="GeneID" id="8248801"/>
<keyword evidence="3 6" id="KW-0805">Transcription regulation</keyword>
<dbReference type="STRING" id="296587.C1EGH1"/>
<keyword evidence="5 6" id="KW-0539">Nucleus</keyword>
<evidence type="ECO:0000256" key="4">
    <source>
        <dbReference type="ARBA" id="ARBA00023163"/>
    </source>
</evidence>
<dbReference type="KEGG" id="mis:MICPUN_109426"/>
<evidence type="ECO:0000313" key="9">
    <source>
        <dbReference type="Proteomes" id="UP000002009"/>
    </source>
</evidence>
<dbReference type="AlphaFoldDB" id="C1EGH1"/>
<dbReference type="SUPFAM" id="SSF140718">
    <property type="entry name" value="Mediator hinge subcomplex-like"/>
    <property type="match status" value="1"/>
</dbReference>
<accession>C1EGH1</accession>
<gene>
    <name evidence="8" type="ORF">MICPUN_109426</name>
</gene>
<sequence length="175" mass="19587">MPYPPPPSFYKLYDPAREEPPPGPPPPAVGQYTAFGATHTTEKVEDVLHSAKLYTTDGDIREELKRLNKDLLTRFTVLAANMVQAPSQYQRRVEEISLLMNNIHHLLNAVRPCQARSTLEHALTEQAKQKRERLNDLREWTKKAEEAMGGAPAGLKEAVEEAVAAAESRDDAMVE</sequence>
<dbReference type="InterPro" id="IPR009244">
    <property type="entry name" value="Mediatior_Med7"/>
</dbReference>
<keyword evidence="9" id="KW-1185">Reference proteome</keyword>
<proteinExistence type="inferred from homology"/>
<dbReference type="PANTHER" id="PTHR21428:SF11">
    <property type="entry name" value="MEDIATOR OF RNA POLYMERASE II TRANSCRIPTION SUBUNIT 7"/>
    <property type="match status" value="1"/>
</dbReference>
<protein>
    <recommendedName>
        <fullName evidence="6">Mediator of RNA polymerase II transcription subunit 7</fullName>
    </recommendedName>
</protein>
<comment type="function">
    <text evidence="6">Component of the Mediator complex, a coactivator involved in the regulated transcription of nearly all RNA polymerase II-dependent genes. Mediator functions as a bridge to convey information from gene-specific regulatory proteins to the basal RNA polymerase II transcription machinery.</text>
</comment>
<dbReference type="RefSeq" id="XP_002506065.1">
    <property type="nucleotide sequence ID" value="XM_002506019.1"/>
</dbReference>
<dbReference type="OMA" id="HTIFINM"/>
<dbReference type="OrthoDB" id="10253553at2759"/>
<dbReference type="eggNOG" id="KOG0570">
    <property type="taxonomic scope" value="Eukaryota"/>
</dbReference>
<comment type="subcellular location">
    <subcellularLocation>
        <location evidence="1 6">Nucleus</location>
    </subcellularLocation>
</comment>
<dbReference type="Proteomes" id="UP000002009">
    <property type="component" value="Chromosome 14"/>
</dbReference>
<comment type="subunit">
    <text evidence="6">Component of the Mediator complex.</text>
</comment>
<keyword evidence="4 6" id="KW-0804">Transcription</keyword>